<dbReference type="EMBL" id="OV651815">
    <property type="protein sequence ID" value="CAH1107921.1"/>
    <property type="molecule type" value="Genomic_DNA"/>
</dbReference>
<dbReference type="PANTHER" id="PTHR33480">
    <property type="entry name" value="SET DOMAIN-CONTAINING PROTEIN-RELATED"/>
    <property type="match status" value="1"/>
</dbReference>
<sequence>MISRMKRSNRSAKILDLVHNSNRDYETLQSLSIPRYETTKGTGHYERQIYVGAIHSENLENSSPSKLLQEHSITSSWKKRKLPERKSVNGAKRKLDLEYQDIHFHKSFVADDNITSNINSDSNTDSGDEYIPSENSSENDDDCQNSGGNKNKIQDIKEAFDITTNLEEESLLPEKISGNGTNLQDTQLSDIATNFQEKRLLPVYKNVGDTTENENIELIKSDIEEVTVSVIKRNMDGKRCRDKRHCCYICNKLLSNNMARHFELKHGNDIQVAKILALPKGSKSRRDELETLIRAGDFYYNCNVLAIKDGELILVRRPEVNKQMLYRDFGPCPYCLGFMSKKYLWHHLRECKMKKANNEDNEGRRGHLNESAAMLFEILGPKTDENFRHNIISSFRVDLISEACKEDILIVKLGSFLFEKYGNSQAELIRQSMRQLGRLKLELKQYTEKKVLSEWIAPQYFDDIIMATKNICGHEIGHLENNFKIPSLALKIGHLLRKCVALESGSALRKGLIQRHNELKAFRMVSQSFVQSLNNIAKKKDEHHSAFAYNE</sequence>
<evidence type="ECO:0000313" key="3">
    <source>
        <dbReference type="Proteomes" id="UP001153636"/>
    </source>
</evidence>
<dbReference type="OrthoDB" id="10066781at2759"/>
<proteinExistence type="predicted"/>
<name>A0A9P0D134_9CUCU</name>
<protein>
    <submittedName>
        <fullName evidence="2">Uncharacterized protein</fullName>
    </submittedName>
</protein>
<feature type="compositionally biased region" description="Low complexity" evidence="1">
    <location>
        <begin position="114"/>
        <end position="125"/>
    </location>
</feature>
<evidence type="ECO:0000256" key="1">
    <source>
        <dbReference type="SAM" id="MobiDB-lite"/>
    </source>
</evidence>
<dbReference type="PANTHER" id="PTHR33480:SF1">
    <property type="entry name" value="TYR RECOMBINASE DOMAIN-CONTAINING PROTEIN"/>
    <property type="match status" value="1"/>
</dbReference>
<keyword evidence="3" id="KW-1185">Reference proteome</keyword>
<evidence type="ECO:0000313" key="2">
    <source>
        <dbReference type="EMBL" id="CAH1107921.1"/>
    </source>
</evidence>
<gene>
    <name evidence="2" type="ORF">PSYICH_LOCUS9404</name>
</gene>
<organism evidence="2 3">
    <name type="scientific">Psylliodes chrysocephalus</name>
    <dbReference type="NCBI Taxonomy" id="3402493"/>
    <lineage>
        <taxon>Eukaryota</taxon>
        <taxon>Metazoa</taxon>
        <taxon>Ecdysozoa</taxon>
        <taxon>Arthropoda</taxon>
        <taxon>Hexapoda</taxon>
        <taxon>Insecta</taxon>
        <taxon>Pterygota</taxon>
        <taxon>Neoptera</taxon>
        <taxon>Endopterygota</taxon>
        <taxon>Coleoptera</taxon>
        <taxon>Polyphaga</taxon>
        <taxon>Cucujiformia</taxon>
        <taxon>Chrysomeloidea</taxon>
        <taxon>Chrysomelidae</taxon>
        <taxon>Galerucinae</taxon>
        <taxon>Alticini</taxon>
        <taxon>Psylliodes</taxon>
    </lineage>
</organism>
<accession>A0A9P0D134</accession>
<feature type="region of interest" description="Disordered" evidence="1">
    <location>
        <begin position="114"/>
        <end position="151"/>
    </location>
</feature>
<reference evidence="2" key="1">
    <citation type="submission" date="2022-01" db="EMBL/GenBank/DDBJ databases">
        <authorList>
            <person name="King R."/>
        </authorList>
    </citation>
    <scope>NUCLEOTIDE SEQUENCE</scope>
</reference>
<dbReference type="AlphaFoldDB" id="A0A9P0D134"/>
<dbReference type="Proteomes" id="UP001153636">
    <property type="component" value="Chromosome 3"/>
</dbReference>